<feature type="coiled-coil region" evidence="5">
    <location>
        <begin position="3"/>
        <end position="55"/>
    </location>
</feature>
<dbReference type="SUPFAM" id="SSF58014">
    <property type="entry name" value="Coiled-coil domain of nucleotide exchange factor GrpE"/>
    <property type="match status" value="1"/>
</dbReference>
<dbReference type="InterPro" id="IPR013805">
    <property type="entry name" value="GrpE_CC"/>
</dbReference>
<gene>
    <name evidence="3" type="primary">grpE</name>
    <name evidence="6" type="ORF">GYA27_04870</name>
</gene>
<evidence type="ECO:0000256" key="1">
    <source>
        <dbReference type="ARBA" id="ARBA00009054"/>
    </source>
</evidence>
<comment type="function">
    <text evidence="3">Participates actively in the response to hyperosmotic and heat shock by preventing the aggregation of stress-denatured proteins, in association with DnaK and GrpE. It is the nucleotide exchange factor for DnaK and may function as a thermosensor. Unfolded proteins bind initially to DnaJ; upon interaction with the DnaJ-bound protein, DnaK hydrolyzes its bound ATP, resulting in the formation of a stable complex. GrpE releases ADP from DnaK; ATP binding to DnaK triggers the release of the substrate protein, thus completing the reaction cycle. Several rounds of ATP-dependent interactions between DnaJ, DnaK and GrpE are required for fully efficient folding.</text>
</comment>
<dbReference type="PRINTS" id="PR00773">
    <property type="entry name" value="GRPEPROTEIN"/>
</dbReference>
<dbReference type="AlphaFoldDB" id="A0A7X9HHE4"/>
<dbReference type="PANTHER" id="PTHR21237">
    <property type="entry name" value="GRPE PROTEIN"/>
    <property type="match status" value="1"/>
</dbReference>
<keyword evidence="3" id="KW-0963">Cytoplasm</keyword>
<protein>
    <recommendedName>
        <fullName evidence="3">Protein GrpE</fullName>
    </recommendedName>
    <alternativeName>
        <fullName evidence="3">HSP-70 cofactor</fullName>
    </alternativeName>
</protein>
<keyword evidence="2 3" id="KW-0143">Chaperone</keyword>
<dbReference type="GO" id="GO:0042803">
    <property type="term" value="F:protein homodimerization activity"/>
    <property type="evidence" value="ECO:0007669"/>
    <property type="project" value="InterPro"/>
</dbReference>
<organism evidence="6 7">
    <name type="scientific">candidate division WWE3 bacterium</name>
    <dbReference type="NCBI Taxonomy" id="2053526"/>
    <lineage>
        <taxon>Bacteria</taxon>
        <taxon>Katanobacteria</taxon>
    </lineage>
</organism>
<dbReference type="InterPro" id="IPR000740">
    <property type="entry name" value="GrpE"/>
</dbReference>
<dbReference type="HAMAP" id="MF_01151">
    <property type="entry name" value="GrpE"/>
    <property type="match status" value="1"/>
</dbReference>
<dbReference type="GO" id="GO:0051082">
    <property type="term" value="F:unfolded protein binding"/>
    <property type="evidence" value="ECO:0007669"/>
    <property type="project" value="TreeGrafter"/>
</dbReference>
<dbReference type="SUPFAM" id="SSF51064">
    <property type="entry name" value="Head domain of nucleotide exchange factor GrpE"/>
    <property type="match status" value="1"/>
</dbReference>
<dbReference type="EMBL" id="JAAZNL010000065">
    <property type="protein sequence ID" value="NMB70492.1"/>
    <property type="molecule type" value="Genomic_DNA"/>
</dbReference>
<evidence type="ECO:0000256" key="3">
    <source>
        <dbReference type="HAMAP-Rule" id="MF_01151"/>
    </source>
</evidence>
<dbReference type="Gene3D" id="3.90.20.20">
    <property type="match status" value="1"/>
</dbReference>
<dbReference type="InterPro" id="IPR009012">
    <property type="entry name" value="GrpE_head"/>
</dbReference>
<dbReference type="Proteomes" id="UP000526033">
    <property type="component" value="Unassembled WGS sequence"/>
</dbReference>
<evidence type="ECO:0000256" key="5">
    <source>
        <dbReference type="SAM" id="Coils"/>
    </source>
</evidence>
<evidence type="ECO:0000256" key="2">
    <source>
        <dbReference type="ARBA" id="ARBA00023186"/>
    </source>
</evidence>
<evidence type="ECO:0000313" key="6">
    <source>
        <dbReference type="EMBL" id="NMB70492.1"/>
    </source>
</evidence>
<sequence>MSEKELEKKLKEVEEKLAVALQEKEELTGKCIDLENNWKRALADYRNLQKRVEEEKMDFIQYATSTLVRRFLGVLDNLEMLNKHTNDAGLQMIVKELKQVLSDEGLREIEAENQEYDLNTMEAIEMVAGEKNLVTEVLQKGYFLKDKLIRPARVKVGNGEKPLES</sequence>
<dbReference type="Gene3D" id="2.30.22.10">
    <property type="entry name" value="Head domain of nucleotide exchange factor GrpE"/>
    <property type="match status" value="1"/>
</dbReference>
<comment type="subcellular location">
    <subcellularLocation>
        <location evidence="3">Cytoplasm</location>
    </subcellularLocation>
</comment>
<accession>A0A7X9HHE4</accession>
<dbReference type="GO" id="GO:0005737">
    <property type="term" value="C:cytoplasm"/>
    <property type="evidence" value="ECO:0007669"/>
    <property type="project" value="UniProtKB-SubCell"/>
</dbReference>
<dbReference type="GO" id="GO:0051087">
    <property type="term" value="F:protein-folding chaperone binding"/>
    <property type="evidence" value="ECO:0007669"/>
    <property type="project" value="InterPro"/>
</dbReference>
<dbReference type="GO" id="GO:0000774">
    <property type="term" value="F:adenyl-nucleotide exchange factor activity"/>
    <property type="evidence" value="ECO:0007669"/>
    <property type="project" value="InterPro"/>
</dbReference>
<comment type="caution">
    <text evidence="6">The sequence shown here is derived from an EMBL/GenBank/DDBJ whole genome shotgun (WGS) entry which is preliminary data.</text>
</comment>
<dbReference type="CDD" id="cd00446">
    <property type="entry name" value="GrpE"/>
    <property type="match status" value="1"/>
</dbReference>
<name>A0A7X9HHE4_UNCKA</name>
<proteinExistence type="inferred from homology"/>
<evidence type="ECO:0000256" key="4">
    <source>
        <dbReference type="RuleBase" id="RU004478"/>
    </source>
</evidence>
<reference evidence="6 7" key="1">
    <citation type="journal article" date="2020" name="Biotechnol. Biofuels">
        <title>New insights from the biogas microbiome by comprehensive genome-resolved metagenomics of nearly 1600 species originating from multiple anaerobic digesters.</title>
        <authorList>
            <person name="Campanaro S."/>
            <person name="Treu L."/>
            <person name="Rodriguez-R L.M."/>
            <person name="Kovalovszki A."/>
            <person name="Ziels R.M."/>
            <person name="Maus I."/>
            <person name="Zhu X."/>
            <person name="Kougias P.G."/>
            <person name="Basile A."/>
            <person name="Luo G."/>
            <person name="Schluter A."/>
            <person name="Konstantinidis K.T."/>
            <person name="Angelidaki I."/>
        </authorList>
    </citation>
    <scope>NUCLEOTIDE SEQUENCE [LARGE SCALE GENOMIC DNA]</scope>
    <source>
        <strain evidence="6">AS27yjCOA_165</strain>
    </source>
</reference>
<dbReference type="GO" id="GO:0006457">
    <property type="term" value="P:protein folding"/>
    <property type="evidence" value="ECO:0007669"/>
    <property type="project" value="InterPro"/>
</dbReference>
<keyword evidence="3" id="KW-0346">Stress response</keyword>
<dbReference type="PANTHER" id="PTHR21237:SF23">
    <property type="entry name" value="GRPE PROTEIN HOMOLOG, MITOCHONDRIAL"/>
    <property type="match status" value="1"/>
</dbReference>
<comment type="subunit">
    <text evidence="3">Homodimer.</text>
</comment>
<dbReference type="Pfam" id="PF01025">
    <property type="entry name" value="GrpE"/>
    <property type="match status" value="1"/>
</dbReference>
<evidence type="ECO:0000313" key="7">
    <source>
        <dbReference type="Proteomes" id="UP000526033"/>
    </source>
</evidence>
<keyword evidence="5" id="KW-0175">Coiled coil</keyword>
<comment type="similarity">
    <text evidence="1 3 4">Belongs to the GrpE family.</text>
</comment>